<dbReference type="GO" id="GO:0022857">
    <property type="term" value="F:transmembrane transporter activity"/>
    <property type="evidence" value="ECO:0007669"/>
    <property type="project" value="InterPro"/>
</dbReference>
<keyword evidence="9" id="KW-1185">Reference proteome</keyword>
<feature type="region of interest" description="Disordered" evidence="5">
    <location>
        <begin position="555"/>
        <end position="586"/>
    </location>
</feature>
<feature type="transmembrane region" description="Helical" evidence="6">
    <location>
        <begin position="415"/>
        <end position="437"/>
    </location>
</feature>
<dbReference type="SUPFAM" id="SSF103473">
    <property type="entry name" value="MFS general substrate transporter"/>
    <property type="match status" value="1"/>
</dbReference>
<accession>A0A2J6Q152</accession>
<keyword evidence="4 6" id="KW-0472">Membrane</keyword>
<evidence type="ECO:0000313" key="8">
    <source>
        <dbReference type="EMBL" id="PMD20013.1"/>
    </source>
</evidence>
<dbReference type="OrthoDB" id="4139357at2759"/>
<dbReference type="PROSITE" id="PS50850">
    <property type="entry name" value="MFS"/>
    <property type="match status" value="1"/>
</dbReference>
<dbReference type="AlphaFoldDB" id="A0A2J6Q152"/>
<sequence length="586" mass="64214">MAVSFNSHDNSSVPIDDQNESKELKVTIDGAVDNLVNGLKDGEFLPWKAGRREWLIVLDLVAVALVVALDATILVPALPSIAVSLNATTTQTFWIGASYLLVSAVVQPFIVNLSDIFGRRPVLLSNIGIFTIGTIICCVTNNFAVFITGRSIQGVGGGGSFALVSVILADIIPLRQRAQYQAITSLAWSFSVITGPLIGGLFSQYTTWRWCFYINFPFCFFAFVMTSLVVKLNIDRQPMTLKAKALSIDWIGAFLFIASACSFLIGIMWGGSQYAWSSLQTILPIVLGTLGLILCLFWEAHGATQPFFRLSLFRSRTSNAAYFCTFLQGLLTFCLLYYLPFYFQACKDSSTTISGLNLMAITIGLAISGVGSGVLLTKLGRYRWVLVQGWVLMILGHGLLILLDVNIPSSHWIPIFILVGISHGPTMMGVIVCIQAASPKEDVSYAASVYTFMRSLGQSVGVAIGATVFQNTMAHHLRTYSLPTTIANDAEEFVSVLKHMPLESPERKLYTSAYAQSFRNLFEVLTGFAVLGMLTSLLIKECSMNRNLESVHVLQTRMDNSPEAGLERTPSERPETEESKGEEKGE</sequence>
<feature type="domain" description="Major facilitator superfamily (MFS) profile" evidence="7">
    <location>
        <begin position="56"/>
        <end position="544"/>
    </location>
</feature>
<dbReference type="Proteomes" id="UP000235672">
    <property type="component" value="Unassembled WGS sequence"/>
</dbReference>
<dbReference type="Pfam" id="PF07690">
    <property type="entry name" value="MFS_1"/>
    <property type="match status" value="1"/>
</dbReference>
<gene>
    <name evidence="8" type="ORF">NA56DRAFT_602454</name>
</gene>
<dbReference type="PROSITE" id="PS00216">
    <property type="entry name" value="SUGAR_TRANSPORT_1"/>
    <property type="match status" value="1"/>
</dbReference>
<organism evidence="8 9">
    <name type="scientific">Hyaloscypha hepaticicola</name>
    <dbReference type="NCBI Taxonomy" id="2082293"/>
    <lineage>
        <taxon>Eukaryota</taxon>
        <taxon>Fungi</taxon>
        <taxon>Dikarya</taxon>
        <taxon>Ascomycota</taxon>
        <taxon>Pezizomycotina</taxon>
        <taxon>Leotiomycetes</taxon>
        <taxon>Helotiales</taxon>
        <taxon>Hyaloscyphaceae</taxon>
        <taxon>Hyaloscypha</taxon>
    </lineage>
</organism>
<feature type="transmembrane region" description="Helical" evidence="6">
    <location>
        <begin position="384"/>
        <end position="403"/>
    </location>
</feature>
<feature type="transmembrane region" description="Helical" evidence="6">
    <location>
        <begin position="54"/>
        <end position="81"/>
    </location>
</feature>
<keyword evidence="3 6" id="KW-1133">Transmembrane helix</keyword>
<evidence type="ECO:0000256" key="4">
    <source>
        <dbReference type="ARBA" id="ARBA00023136"/>
    </source>
</evidence>
<feature type="transmembrane region" description="Helical" evidence="6">
    <location>
        <begin position="186"/>
        <end position="206"/>
    </location>
</feature>
<keyword evidence="2 6" id="KW-0812">Transmembrane</keyword>
<evidence type="ECO:0000256" key="2">
    <source>
        <dbReference type="ARBA" id="ARBA00022692"/>
    </source>
</evidence>
<dbReference type="InterPro" id="IPR036259">
    <property type="entry name" value="MFS_trans_sf"/>
</dbReference>
<dbReference type="GO" id="GO:0005886">
    <property type="term" value="C:plasma membrane"/>
    <property type="evidence" value="ECO:0007669"/>
    <property type="project" value="TreeGrafter"/>
</dbReference>
<dbReference type="InterPro" id="IPR020846">
    <property type="entry name" value="MFS_dom"/>
</dbReference>
<feature type="transmembrane region" description="Helical" evidence="6">
    <location>
        <begin position="281"/>
        <end position="300"/>
    </location>
</feature>
<dbReference type="EMBL" id="KZ613487">
    <property type="protein sequence ID" value="PMD20013.1"/>
    <property type="molecule type" value="Genomic_DNA"/>
</dbReference>
<dbReference type="Gene3D" id="1.20.1250.20">
    <property type="entry name" value="MFS general substrate transporter like domains"/>
    <property type="match status" value="1"/>
</dbReference>
<feature type="transmembrane region" description="Helical" evidence="6">
    <location>
        <begin position="521"/>
        <end position="539"/>
    </location>
</feature>
<evidence type="ECO:0000256" key="1">
    <source>
        <dbReference type="ARBA" id="ARBA00004141"/>
    </source>
</evidence>
<dbReference type="Gene3D" id="1.20.1720.10">
    <property type="entry name" value="Multidrug resistance protein D"/>
    <property type="match status" value="1"/>
</dbReference>
<protein>
    <submittedName>
        <fullName evidence="8">Putative efflux pump antibiotic resistance protein</fullName>
    </submittedName>
</protein>
<dbReference type="PANTHER" id="PTHR23501:SF94">
    <property type="entry name" value="MAJOR FACILITATOR SUPERFAMILY (MFS) PROFILE DOMAIN-CONTAINING PROTEIN"/>
    <property type="match status" value="1"/>
</dbReference>
<evidence type="ECO:0000259" key="7">
    <source>
        <dbReference type="PROSITE" id="PS50850"/>
    </source>
</evidence>
<feature type="transmembrane region" description="Helical" evidence="6">
    <location>
        <begin position="152"/>
        <end position="174"/>
    </location>
</feature>
<feature type="compositionally biased region" description="Basic and acidic residues" evidence="5">
    <location>
        <begin position="565"/>
        <end position="586"/>
    </location>
</feature>
<name>A0A2J6Q152_9HELO</name>
<dbReference type="PANTHER" id="PTHR23501">
    <property type="entry name" value="MAJOR FACILITATOR SUPERFAMILY"/>
    <property type="match status" value="1"/>
</dbReference>
<evidence type="ECO:0000256" key="3">
    <source>
        <dbReference type="ARBA" id="ARBA00022989"/>
    </source>
</evidence>
<feature type="transmembrane region" description="Helical" evidence="6">
    <location>
        <begin position="320"/>
        <end position="343"/>
    </location>
</feature>
<feature type="transmembrane region" description="Helical" evidence="6">
    <location>
        <begin position="355"/>
        <end position="377"/>
    </location>
</feature>
<evidence type="ECO:0000313" key="9">
    <source>
        <dbReference type="Proteomes" id="UP000235672"/>
    </source>
</evidence>
<feature type="transmembrane region" description="Helical" evidence="6">
    <location>
        <begin position="123"/>
        <end position="146"/>
    </location>
</feature>
<comment type="subcellular location">
    <subcellularLocation>
        <location evidence="1">Membrane</location>
        <topology evidence="1">Multi-pass membrane protein</topology>
    </subcellularLocation>
</comment>
<dbReference type="InterPro" id="IPR005829">
    <property type="entry name" value="Sugar_transporter_CS"/>
</dbReference>
<proteinExistence type="predicted"/>
<feature type="transmembrane region" description="Helical" evidence="6">
    <location>
        <begin position="93"/>
        <end position="111"/>
    </location>
</feature>
<feature type="transmembrane region" description="Helical" evidence="6">
    <location>
        <begin position="246"/>
        <end position="269"/>
    </location>
</feature>
<evidence type="ECO:0000256" key="6">
    <source>
        <dbReference type="SAM" id="Phobius"/>
    </source>
</evidence>
<dbReference type="InterPro" id="IPR011701">
    <property type="entry name" value="MFS"/>
</dbReference>
<reference evidence="8 9" key="1">
    <citation type="submission" date="2016-05" db="EMBL/GenBank/DDBJ databases">
        <title>A degradative enzymes factory behind the ericoid mycorrhizal symbiosis.</title>
        <authorList>
            <consortium name="DOE Joint Genome Institute"/>
            <person name="Martino E."/>
            <person name="Morin E."/>
            <person name="Grelet G."/>
            <person name="Kuo A."/>
            <person name="Kohler A."/>
            <person name="Daghino S."/>
            <person name="Barry K."/>
            <person name="Choi C."/>
            <person name="Cichocki N."/>
            <person name="Clum A."/>
            <person name="Copeland A."/>
            <person name="Hainaut M."/>
            <person name="Haridas S."/>
            <person name="Labutti K."/>
            <person name="Lindquist E."/>
            <person name="Lipzen A."/>
            <person name="Khouja H.-R."/>
            <person name="Murat C."/>
            <person name="Ohm R."/>
            <person name="Olson A."/>
            <person name="Spatafora J."/>
            <person name="Veneault-Fourrey C."/>
            <person name="Henrissat B."/>
            <person name="Grigoriev I."/>
            <person name="Martin F."/>
            <person name="Perotto S."/>
        </authorList>
    </citation>
    <scope>NUCLEOTIDE SEQUENCE [LARGE SCALE GENOMIC DNA]</scope>
    <source>
        <strain evidence="8 9">UAMH 7357</strain>
    </source>
</reference>
<feature type="transmembrane region" description="Helical" evidence="6">
    <location>
        <begin position="212"/>
        <end position="234"/>
    </location>
</feature>
<evidence type="ECO:0000256" key="5">
    <source>
        <dbReference type="SAM" id="MobiDB-lite"/>
    </source>
</evidence>